<dbReference type="AlphaFoldDB" id="A0A0D7BTT9"/>
<dbReference type="PROSITE" id="PS51733">
    <property type="entry name" value="BPL_LPL_CATALYTIC"/>
    <property type="match status" value="1"/>
</dbReference>
<dbReference type="CDD" id="cd16442">
    <property type="entry name" value="BPL"/>
    <property type="match status" value="1"/>
</dbReference>
<sequence>MNVLVYTGPEVITTSLTHTLSTLRTLLTPNYTVQTVTAQSVQSQPWSVGCALLVIPGCRGTLPAAVRPIVEFVEKGGSLLGFRTGALRTGTGLDSMGSLSLDSVRDTPFRFHDRPSKSYITLSPVTISQELDAVTLNPSRGTAIEGVRVHAEVRGFDGQTQHEVLGHYTDISSEKKSAGVQFKSAGGSVVVWAAALEDPIADREQQRLAILKENLTFLGLKLPSDNNTSLTRPTPLILVGHPDVPKAVTSVLAAVINTSDLTYQTLQDENDTFEFVSPADLANVTRKCNVEYASSVDPASWQPKRVVVYPAEQKPRDEDTPLFSIERYFVALARARAQEQCVDTTKYDTWGMGQCMMYGQVVTSTQTMLDRNPRILSSLPAPFLSLASFQLTGRGRGSNIWLSPAGCLQFSLLLRVDLASLPSNKLVFVQYLFALAIAEACRDPNVLGAKGEAVRIKWPNDIYVITKTGEKKKVGGILVNTSFSGKRCDIVIGSGTNILNPPPIFSLSQLQDVGDTPLNMETVTATILAKFESIWTKFTASGGRFEPFLDLYMRRWLHSDQLVTLTTTTPHQQVRIAGITTDFGLLRTVPERRGWSTGEEGFIDLQPDGNSFDLMEGMIKSKS</sequence>
<keyword evidence="2" id="KW-0436">Ligase</keyword>
<dbReference type="PANTHER" id="PTHR12835">
    <property type="entry name" value="BIOTIN PROTEIN LIGASE"/>
    <property type="match status" value="1"/>
</dbReference>
<dbReference type="OrthoDB" id="10250105at2759"/>
<keyword evidence="5" id="KW-1185">Reference proteome</keyword>
<accession>A0A0D7BTT9</accession>
<dbReference type="EMBL" id="KN880434">
    <property type="protein sequence ID" value="KIY73812.1"/>
    <property type="molecule type" value="Genomic_DNA"/>
</dbReference>
<evidence type="ECO:0000256" key="2">
    <source>
        <dbReference type="ARBA" id="ARBA00022598"/>
    </source>
</evidence>
<proteinExistence type="inferred from homology"/>
<evidence type="ECO:0000259" key="3">
    <source>
        <dbReference type="PROSITE" id="PS51733"/>
    </source>
</evidence>
<dbReference type="PANTHER" id="PTHR12835:SF5">
    <property type="entry name" value="BIOTIN--PROTEIN LIGASE"/>
    <property type="match status" value="1"/>
</dbReference>
<dbReference type="InterPro" id="IPR045864">
    <property type="entry name" value="aa-tRNA-synth_II/BPL/LPL"/>
</dbReference>
<evidence type="ECO:0000313" key="4">
    <source>
        <dbReference type="EMBL" id="KIY73812.1"/>
    </source>
</evidence>
<dbReference type="Gene3D" id="3.30.930.10">
    <property type="entry name" value="Bira Bifunctional Protein, Domain 2"/>
    <property type="match status" value="1"/>
</dbReference>
<dbReference type="Proteomes" id="UP000054007">
    <property type="component" value="Unassembled WGS sequence"/>
</dbReference>
<dbReference type="NCBIfam" id="TIGR00121">
    <property type="entry name" value="birA_ligase"/>
    <property type="match status" value="1"/>
</dbReference>
<gene>
    <name evidence="4" type="ORF">CYLTODRAFT_416834</name>
</gene>
<evidence type="ECO:0000256" key="1">
    <source>
        <dbReference type="ARBA" id="ARBA00009934"/>
    </source>
</evidence>
<organism evidence="4 5">
    <name type="scientific">Cylindrobasidium torrendii FP15055 ss-10</name>
    <dbReference type="NCBI Taxonomy" id="1314674"/>
    <lineage>
        <taxon>Eukaryota</taxon>
        <taxon>Fungi</taxon>
        <taxon>Dikarya</taxon>
        <taxon>Basidiomycota</taxon>
        <taxon>Agaricomycotina</taxon>
        <taxon>Agaricomycetes</taxon>
        <taxon>Agaricomycetidae</taxon>
        <taxon>Agaricales</taxon>
        <taxon>Marasmiineae</taxon>
        <taxon>Physalacriaceae</taxon>
        <taxon>Cylindrobasidium</taxon>
    </lineage>
</organism>
<dbReference type="InterPro" id="IPR004408">
    <property type="entry name" value="Biotin_CoA_COase_ligase"/>
</dbReference>
<dbReference type="GO" id="GO:0005737">
    <property type="term" value="C:cytoplasm"/>
    <property type="evidence" value="ECO:0007669"/>
    <property type="project" value="TreeGrafter"/>
</dbReference>
<dbReference type="STRING" id="1314674.A0A0D7BTT9"/>
<dbReference type="GO" id="GO:0004077">
    <property type="term" value="F:biotin--[biotin carboxyl-carrier protein] ligase activity"/>
    <property type="evidence" value="ECO:0007669"/>
    <property type="project" value="InterPro"/>
</dbReference>
<comment type="similarity">
    <text evidence="1">Belongs to the biotin--protein ligase family.</text>
</comment>
<feature type="domain" description="BPL/LPL catalytic" evidence="3">
    <location>
        <begin position="339"/>
        <end position="539"/>
    </location>
</feature>
<dbReference type="InterPro" id="IPR004143">
    <property type="entry name" value="BPL_LPL_catalytic"/>
</dbReference>
<protein>
    <submittedName>
        <fullName evidence="4">Class II aaRS and biotin synthetase</fullName>
    </submittedName>
</protein>
<dbReference type="Pfam" id="PF09825">
    <property type="entry name" value="BPL_N"/>
    <property type="match status" value="1"/>
</dbReference>
<name>A0A0D7BTT9_9AGAR</name>
<reference evidence="4 5" key="1">
    <citation type="journal article" date="2015" name="Fungal Genet. Biol.">
        <title>Evolution of novel wood decay mechanisms in Agaricales revealed by the genome sequences of Fistulina hepatica and Cylindrobasidium torrendii.</title>
        <authorList>
            <person name="Floudas D."/>
            <person name="Held B.W."/>
            <person name="Riley R."/>
            <person name="Nagy L.G."/>
            <person name="Koehler G."/>
            <person name="Ransdell A.S."/>
            <person name="Younus H."/>
            <person name="Chow J."/>
            <person name="Chiniquy J."/>
            <person name="Lipzen A."/>
            <person name="Tritt A."/>
            <person name="Sun H."/>
            <person name="Haridas S."/>
            <person name="LaButti K."/>
            <person name="Ohm R.A."/>
            <person name="Kues U."/>
            <person name="Blanchette R.A."/>
            <person name="Grigoriev I.V."/>
            <person name="Minto R.E."/>
            <person name="Hibbett D.S."/>
        </authorList>
    </citation>
    <scope>NUCLEOTIDE SEQUENCE [LARGE SCALE GENOMIC DNA]</scope>
    <source>
        <strain evidence="4 5">FP15055 ss-10</strain>
    </source>
</reference>
<dbReference type="InterPro" id="IPR019197">
    <property type="entry name" value="Biotin-prot_ligase_N"/>
</dbReference>
<evidence type="ECO:0000313" key="5">
    <source>
        <dbReference type="Proteomes" id="UP000054007"/>
    </source>
</evidence>
<dbReference type="SUPFAM" id="SSF55681">
    <property type="entry name" value="Class II aaRS and biotin synthetases"/>
    <property type="match status" value="1"/>
</dbReference>
<dbReference type="Pfam" id="PF03099">
    <property type="entry name" value="BPL_LplA_LipB"/>
    <property type="match status" value="1"/>
</dbReference>